<dbReference type="AlphaFoldDB" id="A0A317EGA2"/>
<feature type="transmembrane region" description="Helical" evidence="1">
    <location>
        <begin position="96"/>
        <end position="120"/>
    </location>
</feature>
<dbReference type="Proteomes" id="UP000245461">
    <property type="component" value="Unassembled WGS sequence"/>
</dbReference>
<reference evidence="2 3" key="1">
    <citation type="submission" date="2018-05" db="EMBL/GenBank/DDBJ databases">
        <title>Zavarzinia sp. HR-AS.</title>
        <authorList>
            <person name="Lee Y."/>
            <person name="Jeon C.O."/>
        </authorList>
    </citation>
    <scope>NUCLEOTIDE SEQUENCE [LARGE SCALE GENOMIC DNA]</scope>
    <source>
        <strain evidence="2 3">HR-AS</strain>
    </source>
</reference>
<keyword evidence="3" id="KW-1185">Reference proteome</keyword>
<dbReference type="EMBL" id="QGLE01000002">
    <property type="protein sequence ID" value="PWR25334.1"/>
    <property type="molecule type" value="Genomic_DNA"/>
</dbReference>
<comment type="caution">
    <text evidence="2">The sequence shown here is derived from an EMBL/GenBank/DDBJ whole genome shotgun (WGS) entry which is preliminary data.</text>
</comment>
<feature type="transmembrane region" description="Helical" evidence="1">
    <location>
        <begin position="71"/>
        <end position="90"/>
    </location>
</feature>
<evidence type="ECO:0000256" key="1">
    <source>
        <dbReference type="SAM" id="Phobius"/>
    </source>
</evidence>
<feature type="transmembrane region" description="Helical" evidence="1">
    <location>
        <begin position="7"/>
        <end position="24"/>
    </location>
</feature>
<organism evidence="2 3">
    <name type="scientific">Zavarzinia aquatilis</name>
    <dbReference type="NCBI Taxonomy" id="2211142"/>
    <lineage>
        <taxon>Bacteria</taxon>
        <taxon>Pseudomonadati</taxon>
        <taxon>Pseudomonadota</taxon>
        <taxon>Alphaproteobacteria</taxon>
        <taxon>Rhodospirillales</taxon>
        <taxon>Zavarziniaceae</taxon>
        <taxon>Zavarzinia</taxon>
    </lineage>
</organism>
<dbReference type="RefSeq" id="WP_109903677.1">
    <property type="nucleotide sequence ID" value="NZ_QGLE01000002.1"/>
</dbReference>
<evidence type="ECO:0000313" key="3">
    <source>
        <dbReference type="Proteomes" id="UP000245461"/>
    </source>
</evidence>
<gene>
    <name evidence="2" type="ORF">DKG74_06115</name>
</gene>
<accession>A0A317EGA2</accession>
<proteinExistence type="predicted"/>
<protein>
    <submittedName>
        <fullName evidence="2">Uncharacterized protein</fullName>
    </submittedName>
</protein>
<feature type="transmembrane region" description="Helical" evidence="1">
    <location>
        <begin position="141"/>
        <end position="159"/>
    </location>
</feature>
<name>A0A317EGA2_9PROT</name>
<keyword evidence="1" id="KW-0812">Transmembrane</keyword>
<evidence type="ECO:0000313" key="2">
    <source>
        <dbReference type="EMBL" id="PWR25334.1"/>
    </source>
</evidence>
<sequence length="166" mass="19025">MAWTLRIYKALIWLSLYGAALHFFDNVYFFDQYPEPAWLNPVAVAALLIPLVLLAHRAVDYIYIGKADRSYSLVHGFVSGSWLSLGHYLFASPAQILPRINIIIAIQVGLATVLFVYALWLQLSRSPSSIRYTGRAWAKNIALYAVAIVILETLWPSRFSDWWTFW</sequence>
<keyword evidence="1" id="KW-1133">Transmembrane helix</keyword>
<feature type="transmembrane region" description="Helical" evidence="1">
    <location>
        <begin position="36"/>
        <end position="59"/>
    </location>
</feature>
<dbReference type="OrthoDB" id="7059580at2"/>
<keyword evidence="1" id="KW-0472">Membrane</keyword>